<dbReference type="GO" id="GO:0035251">
    <property type="term" value="F:UDP-glucosyltransferase activity"/>
    <property type="evidence" value="ECO:0007669"/>
    <property type="project" value="TreeGrafter"/>
</dbReference>
<dbReference type="InterPro" id="IPR002213">
    <property type="entry name" value="UDP_glucos_trans"/>
</dbReference>
<dbReference type="PANTHER" id="PTHR48047:SF8">
    <property type="entry name" value="FLAVONOL 3-O-GLUCOSYLTRANSFERASE UGT89B1"/>
    <property type="match status" value="1"/>
</dbReference>
<dbReference type="FunFam" id="3.40.50.2000:FF:000143">
    <property type="entry name" value="UDP-glycosyltransferase 89B1"/>
    <property type="match status" value="1"/>
</dbReference>
<protein>
    <recommendedName>
        <fullName evidence="6">Glycosyltransferase</fullName>
    </recommendedName>
</protein>
<evidence type="ECO:0000256" key="2">
    <source>
        <dbReference type="ARBA" id="ARBA00022676"/>
    </source>
</evidence>
<gene>
    <name evidence="4" type="ORF">C1H46_042306</name>
</gene>
<evidence type="ECO:0000256" key="1">
    <source>
        <dbReference type="ARBA" id="ARBA00009995"/>
    </source>
</evidence>
<evidence type="ECO:0000256" key="3">
    <source>
        <dbReference type="ARBA" id="ARBA00022679"/>
    </source>
</evidence>
<evidence type="ECO:0008006" key="6">
    <source>
        <dbReference type="Google" id="ProtNLM"/>
    </source>
</evidence>
<dbReference type="FunFam" id="3.40.50.2000:FF:000064">
    <property type="entry name" value="Glycosyltransferase"/>
    <property type="match status" value="1"/>
</dbReference>
<dbReference type="SUPFAM" id="SSF53756">
    <property type="entry name" value="UDP-Glycosyltransferase/glycogen phosphorylase"/>
    <property type="match status" value="1"/>
</dbReference>
<evidence type="ECO:0000313" key="4">
    <source>
        <dbReference type="EMBL" id="TQD72166.1"/>
    </source>
</evidence>
<keyword evidence="5" id="KW-1185">Reference proteome</keyword>
<dbReference type="CDD" id="cd03784">
    <property type="entry name" value="GT1_Gtf-like"/>
    <property type="match status" value="1"/>
</dbReference>
<keyword evidence="3" id="KW-0808">Transferase</keyword>
<sequence>MSSASSTKPHVLVFPYPAQGHMIPLIDLTHQLVNRGLTVTVLVTPKNLPLLDPLLSSSSSPQNANPNPIQTLVLPFPPHPSIPAGIENVKDLPIPYFSAMMCALGQLHDPLLRWFTSHPNPPVAIISDMFLGWTHHLATQLGIQRLMFSASGAFAISIVDALWERMPKRDDPEDQDQVFAFPQVPNSPKYPWWQLSTVYRSYVEGNPDSEFIRDGYKSNMASWGLVVNSFTELERVYLEHLKEELGYDRVWAVGPLLPPDRVNDDVDKDDESRPTKIRGGSSAVSLDHIKLWLDACAEDHKVVYVCFGSQAVLTNQQMEAVASGLEKSGVRFVWSVKGPTKGHVEGDYGAVPAGFENRTAGRGLVIRGWAPQVFILSHRAVGSFLTHCGWNSVLESVVAGVPMLAWPGGADQFSNATLLVDQLKVGVRVCEGARTVPDSDELARVLAESVSGDWAERARGAGLREAAREAIKEGGTSVNELDRLVCQLCALEIPARSNLQSVPNEN</sequence>
<proteinExistence type="inferred from homology"/>
<evidence type="ECO:0000313" key="5">
    <source>
        <dbReference type="Proteomes" id="UP000315295"/>
    </source>
</evidence>
<name>A0A540KD62_MALBA</name>
<keyword evidence="2" id="KW-0328">Glycosyltransferase</keyword>
<comment type="caution">
    <text evidence="4">The sequence shown here is derived from an EMBL/GenBank/DDBJ whole genome shotgun (WGS) entry which is preliminary data.</text>
</comment>
<dbReference type="PANTHER" id="PTHR48047">
    <property type="entry name" value="GLYCOSYLTRANSFERASE"/>
    <property type="match status" value="1"/>
</dbReference>
<reference evidence="4 5" key="1">
    <citation type="journal article" date="2019" name="G3 (Bethesda)">
        <title>Sequencing of a Wild Apple (Malus baccata) Genome Unravels the Differences Between Cultivated and Wild Apple Species Regarding Disease Resistance and Cold Tolerance.</title>
        <authorList>
            <person name="Chen X."/>
        </authorList>
    </citation>
    <scope>NUCLEOTIDE SEQUENCE [LARGE SCALE GENOMIC DNA]</scope>
    <source>
        <strain evidence="5">cv. Shandingzi</strain>
        <tissue evidence="4">Leaves</tissue>
    </source>
</reference>
<dbReference type="Proteomes" id="UP000315295">
    <property type="component" value="Unassembled WGS sequence"/>
</dbReference>
<dbReference type="STRING" id="106549.A0A540KD62"/>
<dbReference type="Pfam" id="PF00201">
    <property type="entry name" value="UDPGT"/>
    <property type="match status" value="1"/>
</dbReference>
<comment type="similarity">
    <text evidence="1">Belongs to the UDP-glycosyltransferase family.</text>
</comment>
<accession>A0A540KD62</accession>
<dbReference type="EMBL" id="VIEB01001438">
    <property type="protein sequence ID" value="TQD72166.1"/>
    <property type="molecule type" value="Genomic_DNA"/>
</dbReference>
<dbReference type="Gene3D" id="3.40.50.2000">
    <property type="entry name" value="Glycogen Phosphorylase B"/>
    <property type="match status" value="2"/>
</dbReference>
<dbReference type="AlphaFoldDB" id="A0A540KD62"/>
<organism evidence="4 5">
    <name type="scientific">Malus baccata</name>
    <name type="common">Siberian crab apple</name>
    <name type="synonym">Pyrus baccata</name>
    <dbReference type="NCBI Taxonomy" id="106549"/>
    <lineage>
        <taxon>Eukaryota</taxon>
        <taxon>Viridiplantae</taxon>
        <taxon>Streptophyta</taxon>
        <taxon>Embryophyta</taxon>
        <taxon>Tracheophyta</taxon>
        <taxon>Spermatophyta</taxon>
        <taxon>Magnoliopsida</taxon>
        <taxon>eudicotyledons</taxon>
        <taxon>Gunneridae</taxon>
        <taxon>Pentapetalae</taxon>
        <taxon>rosids</taxon>
        <taxon>fabids</taxon>
        <taxon>Rosales</taxon>
        <taxon>Rosaceae</taxon>
        <taxon>Amygdaloideae</taxon>
        <taxon>Maleae</taxon>
        <taxon>Malus</taxon>
    </lineage>
</organism>